<reference evidence="1" key="1">
    <citation type="journal article" date="2012" name="Nature">
        <title>The tomato genome sequence provides insights into fleshy fruit evolution.</title>
        <authorList>
            <consortium name="Tomato Genome Consortium"/>
        </authorList>
    </citation>
    <scope>NUCLEOTIDE SEQUENCE [LARGE SCALE GENOMIC DNA]</scope>
    <source>
        <strain evidence="1">cv. Heinz 1706</strain>
    </source>
</reference>
<dbReference type="EnsemblPlants" id="Solyc08g079313.1.1">
    <property type="protein sequence ID" value="Solyc08g079313.1.1"/>
    <property type="gene ID" value="Solyc08g079313.1"/>
</dbReference>
<protein>
    <submittedName>
        <fullName evidence="1">Uncharacterized protein</fullName>
    </submittedName>
</protein>
<proteinExistence type="predicted"/>
<keyword evidence="2" id="KW-1185">Reference proteome</keyword>
<dbReference type="Gramene" id="Solyc08g079313.1.1">
    <property type="protein sequence ID" value="Solyc08g079313.1.1"/>
    <property type="gene ID" value="Solyc08g079313.1"/>
</dbReference>
<dbReference type="InParanoid" id="A0A3Q7HV85"/>
<organism evidence="1">
    <name type="scientific">Solanum lycopersicum</name>
    <name type="common">Tomato</name>
    <name type="synonym">Lycopersicon esculentum</name>
    <dbReference type="NCBI Taxonomy" id="4081"/>
    <lineage>
        <taxon>Eukaryota</taxon>
        <taxon>Viridiplantae</taxon>
        <taxon>Streptophyta</taxon>
        <taxon>Embryophyta</taxon>
        <taxon>Tracheophyta</taxon>
        <taxon>Spermatophyta</taxon>
        <taxon>Magnoliopsida</taxon>
        <taxon>eudicotyledons</taxon>
        <taxon>Gunneridae</taxon>
        <taxon>Pentapetalae</taxon>
        <taxon>asterids</taxon>
        <taxon>lamiids</taxon>
        <taxon>Solanales</taxon>
        <taxon>Solanaceae</taxon>
        <taxon>Solanoideae</taxon>
        <taxon>Solaneae</taxon>
        <taxon>Solanum</taxon>
        <taxon>Solanum subgen. Lycopersicon</taxon>
    </lineage>
</organism>
<sequence length="95" mass="10023">MSVKSRFCMDRQDSGLVTSPALACEVLKNQDTIFANRDVPAACKESSYGGKDIAGSPVNIGEQMFLTALNVITSMLWGGTVKGEESSRLGAACCS</sequence>
<name>A0A3Q7HV85_SOLLC</name>
<accession>A0A3Q7HV85</accession>
<reference evidence="1" key="2">
    <citation type="submission" date="2019-01" db="UniProtKB">
        <authorList>
            <consortium name="EnsemblPlants"/>
        </authorList>
    </citation>
    <scope>IDENTIFICATION</scope>
    <source>
        <strain evidence="1">cv. Heinz 1706</strain>
    </source>
</reference>
<evidence type="ECO:0000313" key="2">
    <source>
        <dbReference type="Proteomes" id="UP000004994"/>
    </source>
</evidence>
<dbReference type="PANTHER" id="PTHR47951:SF3">
    <property type="entry name" value="CYTOCHROME P450, FAMILY 706, SUBFAMILY A, POLYPEPTIDE 4"/>
    <property type="match status" value="1"/>
</dbReference>
<dbReference type="AlphaFoldDB" id="A0A3Q7HV85"/>
<dbReference type="PANTHER" id="PTHR47951">
    <property type="entry name" value="OS08G0547900 PROTEIN"/>
    <property type="match status" value="1"/>
</dbReference>
<evidence type="ECO:0000313" key="1">
    <source>
        <dbReference type="EnsemblPlants" id="Solyc08g079313.1.1"/>
    </source>
</evidence>
<dbReference type="Proteomes" id="UP000004994">
    <property type="component" value="Chromosome 8"/>
</dbReference>
<dbReference type="STRING" id="4081.A0A3Q7HV85"/>